<dbReference type="OMA" id="QIVEVCM"/>
<keyword evidence="8" id="KW-0472">Membrane</keyword>
<evidence type="ECO:0000256" key="7">
    <source>
        <dbReference type="ARBA" id="ARBA00022927"/>
    </source>
</evidence>
<keyword evidence="7 9" id="KW-0653">Protein transport</keyword>
<dbReference type="FunCoup" id="G8JWE5">
    <property type="interactions" value="636"/>
</dbReference>
<reference evidence="11" key="1">
    <citation type="journal article" date="2012" name="G3 (Bethesda)">
        <title>Pichia sorbitophila, an interspecies yeast hybrid reveals early steps of genome resolution following polyploidization.</title>
        <authorList>
            <person name="Leh Louis V."/>
            <person name="Despons L."/>
            <person name="Friedrich A."/>
            <person name="Martin T."/>
            <person name="Durrens P."/>
            <person name="Casaregola S."/>
            <person name="Neuveglise C."/>
            <person name="Fairhead C."/>
            <person name="Marck C."/>
            <person name="Cruz J.A."/>
            <person name="Straub M.L."/>
            <person name="Kugler V."/>
            <person name="Sacerdot C."/>
            <person name="Uzunov Z."/>
            <person name="Thierry A."/>
            <person name="Weiss S."/>
            <person name="Bleykasten C."/>
            <person name="De Montigny J."/>
            <person name="Jacques N."/>
            <person name="Jung P."/>
            <person name="Lemaire M."/>
            <person name="Mallet S."/>
            <person name="Morel G."/>
            <person name="Richard G.F."/>
            <person name="Sarkar A."/>
            <person name="Savel G."/>
            <person name="Schacherer J."/>
            <person name="Seret M.L."/>
            <person name="Talla E."/>
            <person name="Samson G."/>
            <person name="Jubin C."/>
            <person name="Poulain J."/>
            <person name="Vacherie B."/>
            <person name="Barbe V."/>
            <person name="Pelletier E."/>
            <person name="Sherman D.J."/>
            <person name="Westhof E."/>
            <person name="Weissenbach J."/>
            <person name="Baret P.V."/>
            <person name="Wincker P."/>
            <person name="Gaillardin C."/>
            <person name="Dujon B."/>
            <person name="Souciet J.L."/>
        </authorList>
    </citation>
    <scope>NUCLEOTIDE SEQUENCE [LARGE SCALE GENOMIC DNA]</scope>
    <source>
        <strain evidence="11">CBS 270.75 / DBVPG 7215 / KCTC 17166 / NRRL Y-17582</strain>
    </source>
</reference>
<dbReference type="InterPro" id="IPR016689">
    <property type="entry name" value="ESCRT-2_cplx_Snf8"/>
</dbReference>
<evidence type="ECO:0000256" key="3">
    <source>
        <dbReference type="ARBA" id="ARBA00009834"/>
    </source>
</evidence>
<dbReference type="GO" id="GO:0006623">
    <property type="term" value="P:protein targeting to vacuole"/>
    <property type="evidence" value="ECO:0007669"/>
    <property type="project" value="EnsemblFungi"/>
</dbReference>
<name>G8JWE5_ERECY</name>
<comment type="subcellular location">
    <subcellularLocation>
        <location evidence="2">Cytoplasm</location>
    </subcellularLocation>
    <subcellularLocation>
        <location evidence="1">Endosome membrane</location>
        <topology evidence="1">Peripheral membrane protein</topology>
    </subcellularLocation>
</comment>
<evidence type="ECO:0000256" key="1">
    <source>
        <dbReference type="ARBA" id="ARBA00004481"/>
    </source>
</evidence>
<dbReference type="Gene3D" id="1.10.10.10">
    <property type="entry name" value="Winged helix-like DNA-binding domain superfamily/Winged helix DNA-binding domain"/>
    <property type="match status" value="2"/>
</dbReference>
<dbReference type="EMBL" id="CP002503">
    <property type="protein sequence ID" value="AET41160.1"/>
    <property type="molecule type" value="Genomic_DNA"/>
</dbReference>
<protein>
    <recommendedName>
        <fullName evidence="9">Vacuolar-sorting protein SNF8</fullName>
    </recommendedName>
</protein>
<comment type="function">
    <text evidence="9">Component of the endosomal sorting complex required for transport II (ESCRT-II), which is required for multivesicular body (MVB) formation and sorting of endosomal cargo proteins into MVBs.</text>
</comment>
<sequence length="232" mass="26482">MKRYGVAALDESDHGYKTAGANLGRQGQELKDQLSVFQERLVKFAKDHNKELRANPDFRAKFMKMCSTIGIDPLSLFDKDKHLFHVNDFYYEICVKVIEICRKTKDLNGGVISFNDLYKGYFKMTKVQMNDLEKSIEMLGSLEGGFESFSIRGKKYLRSVPNELTGDQAKILEICTILGHASISLLRANLEWKSVRSKAVLEKMVANGLLWVDDQADGDTLYWDPSWILHES</sequence>
<accession>G8JWE5</accession>
<dbReference type="Proteomes" id="UP000006790">
    <property type="component" value="Chromosome 7"/>
</dbReference>
<keyword evidence="11" id="KW-1185">Reference proteome</keyword>
<evidence type="ECO:0000256" key="4">
    <source>
        <dbReference type="ARBA" id="ARBA00022448"/>
    </source>
</evidence>
<dbReference type="PANTHER" id="PTHR12806:SF0">
    <property type="entry name" value="VACUOLAR-SORTING PROTEIN SNF8"/>
    <property type="match status" value="1"/>
</dbReference>
<dbReference type="STRING" id="931890.G8JWE5"/>
<evidence type="ECO:0000256" key="9">
    <source>
        <dbReference type="PIRNR" id="PIRNR017215"/>
    </source>
</evidence>
<organism evidence="10 11">
    <name type="scientific">Eremothecium cymbalariae (strain CBS 270.75 / DBVPG 7215 / KCTC 17166 / NRRL Y-17582)</name>
    <name type="common">Yeast</name>
    <dbReference type="NCBI Taxonomy" id="931890"/>
    <lineage>
        <taxon>Eukaryota</taxon>
        <taxon>Fungi</taxon>
        <taxon>Dikarya</taxon>
        <taxon>Ascomycota</taxon>
        <taxon>Saccharomycotina</taxon>
        <taxon>Saccharomycetes</taxon>
        <taxon>Saccharomycetales</taxon>
        <taxon>Saccharomycetaceae</taxon>
        <taxon>Eremothecium</taxon>
    </lineage>
</organism>
<evidence type="ECO:0000256" key="8">
    <source>
        <dbReference type="ARBA" id="ARBA00023136"/>
    </source>
</evidence>
<dbReference type="PIRSF" id="PIRSF017215">
    <property type="entry name" value="ESCRT2_Vps22"/>
    <property type="match status" value="1"/>
</dbReference>
<dbReference type="AlphaFoldDB" id="G8JWE5"/>
<dbReference type="GO" id="GO:0016604">
    <property type="term" value="C:nuclear body"/>
    <property type="evidence" value="ECO:0007669"/>
    <property type="project" value="EnsemblFungi"/>
</dbReference>
<dbReference type="PANTHER" id="PTHR12806">
    <property type="entry name" value="EAP30 SUBUNIT OF ELL COMPLEX"/>
    <property type="match status" value="1"/>
</dbReference>
<dbReference type="RefSeq" id="XP_003647977.1">
    <property type="nucleotide sequence ID" value="XM_003647929.1"/>
</dbReference>
<dbReference type="SUPFAM" id="SSF46785">
    <property type="entry name" value="Winged helix' DNA-binding domain"/>
    <property type="match status" value="2"/>
</dbReference>
<evidence type="ECO:0000256" key="2">
    <source>
        <dbReference type="ARBA" id="ARBA00004496"/>
    </source>
</evidence>
<dbReference type="InterPro" id="IPR036390">
    <property type="entry name" value="WH_DNA-bd_sf"/>
</dbReference>
<evidence type="ECO:0000313" key="10">
    <source>
        <dbReference type="EMBL" id="AET41160.1"/>
    </source>
</evidence>
<keyword evidence="4 9" id="KW-0813">Transport</keyword>
<dbReference type="InterPro" id="IPR040608">
    <property type="entry name" value="Snf8/Vps36"/>
</dbReference>
<dbReference type="GeneID" id="11469733"/>
<dbReference type="HOGENOM" id="CLU_070147_0_1_1"/>
<keyword evidence="5" id="KW-0963">Cytoplasm</keyword>
<dbReference type="GO" id="GO:0000742">
    <property type="term" value="P:karyogamy involved in conjugation with cellular fusion"/>
    <property type="evidence" value="ECO:0007669"/>
    <property type="project" value="EnsemblFungi"/>
</dbReference>
<evidence type="ECO:0000256" key="5">
    <source>
        <dbReference type="ARBA" id="ARBA00022490"/>
    </source>
</evidence>
<dbReference type="eggNOG" id="KOG3341">
    <property type="taxonomic scope" value="Eukaryota"/>
</dbReference>
<evidence type="ECO:0000256" key="6">
    <source>
        <dbReference type="ARBA" id="ARBA00022753"/>
    </source>
</evidence>
<keyword evidence="6" id="KW-0967">Endosome</keyword>
<comment type="subunit">
    <text evidence="9">Component of the endosomal sorting complex required for transport II (ESCRT-II).</text>
</comment>
<dbReference type="InParanoid" id="G8JWE5"/>
<comment type="similarity">
    <text evidence="3 9">Belongs to the SNF8 family.</text>
</comment>
<dbReference type="OrthoDB" id="283883at2759"/>
<proteinExistence type="inferred from homology"/>
<dbReference type="GO" id="GO:0043328">
    <property type="term" value="P:protein transport to vacuole involved in ubiquitin-dependent protein catabolic process via the multivesicular body sorting pathway"/>
    <property type="evidence" value="ECO:0007669"/>
    <property type="project" value="EnsemblFungi"/>
</dbReference>
<dbReference type="GO" id="GO:0000122">
    <property type="term" value="P:negative regulation of transcription by RNA polymerase II"/>
    <property type="evidence" value="ECO:0007669"/>
    <property type="project" value="EnsemblFungi"/>
</dbReference>
<dbReference type="KEGG" id="erc:Ecym_7326"/>
<dbReference type="Gene3D" id="6.10.140.180">
    <property type="match status" value="1"/>
</dbReference>
<gene>
    <name evidence="10" type="ordered locus">Ecym_7326</name>
</gene>
<dbReference type="FunFam" id="1.10.10.10:FF:000397">
    <property type="entry name" value="Vacuolar-sorting protein SNF8"/>
    <property type="match status" value="1"/>
</dbReference>
<dbReference type="InterPro" id="IPR036388">
    <property type="entry name" value="WH-like_DNA-bd_sf"/>
</dbReference>
<dbReference type="Pfam" id="PF04157">
    <property type="entry name" value="EAP30"/>
    <property type="match status" value="1"/>
</dbReference>
<dbReference type="GO" id="GO:1904669">
    <property type="term" value="P:ATP export"/>
    <property type="evidence" value="ECO:0007669"/>
    <property type="project" value="EnsemblFungi"/>
</dbReference>
<evidence type="ECO:0000313" key="11">
    <source>
        <dbReference type="Proteomes" id="UP000006790"/>
    </source>
</evidence>
<dbReference type="GO" id="GO:0000814">
    <property type="term" value="C:ESCRT II complex"/>
    <property type="evidence" value="ECO:0007669"/>
    <property type="project" value="UniProtKB-UniRule"/>
</dbReference>